<gene>
    <name evidence="9" type="ORF">DFP90_112122</name>
</gene>
<keyword evidence="7" id="KW-0812">Transmembrane</keyword>
<dbReference type="AlphaFoldDB" id="A0A3D9H6K1"/>
<name>A0A3D9H6K1_9PROT</name>
<keyword evidence="4" id="KW-0808">Transferase</keyword>
<dbReference type="InterPro" id="IPR003661">
    <property type="entry name" value="HisK_dim/P_dom"/>
</dbReference>
<dbReference type="SUPFAM" id="SSF47384">
    <property type="entry name" value="Homodimeric domain of signal transducing histidine kinase"/>
    <property type="match status" value="1"/>
</dbReference>
<dbReference type="Pfam" id="PF00512">
    <property type="entry name" value="HisKA"/>
    <property type="match status" value="1"/>
</dbReference>
<feature type="transmembrane region" description="Helical" evidence="7">
    <location>
        <begin position="6"/>
        <end position="28"/>
    </location>
</feature>
<dbReference type="Gene3D" id="3.30.565.10">
    <property type="entry name" value="Histidine kinase-like ATPase, C-terminal domain"/>
    <property type="match status" value="1"/>
</dbReference>
<reference evidence="9 10" key="1">
    <citation type="submission" date="2018-07" db="EMBL/GenBank/DDBJ databases">
        <title>Genomic Encyclopedia of Type Strains, Phase III (KMG-III): the genomes of soil and plant-associated and newly described type strains.</title>
        <authorList>
            <person name="Whitman W."/>
        </authorList>
    </citation>
    <scope>NUCLEOTIDE SEQUENCE [LARGE SCALE GENOMIC DNA]</scope>
    <source>
        <strain evidence="9 10">CECT 8488</strain>
    </source>
</reference>
<dbReference type="GO" id="GO:0000155">
    <property type="term" value="F:phosphorelay sensor kinase activity"/>
    <property type="evidence" value="ECO:0007669"/>
    <property type="project" value="InterPro"/>
</dbReference>
<dbReference type="Pfam" id="PF02518">
    <property type="entry name" value="HATPase_c"/>
    <property type="match status" value="1"/>
</dbReference>
<evidence type="ECO:0000259" key="8">
    <source>
        <dbReference type="PROSITE" id="PS50109"/>
    </source>
</evidence>
<organism evidence="9 10">
    <name type="scientific">Aestuariispira insulae</name>
    <dbReference type="NCBI Taxonomy" id="1461337"/>
    <lineage>
        <taxon>Bacteria</taxon>
        <taxon>Pseudomonadati</taxon>
        <taxon>Pseudomonadota</taxon>
        <taxon>Alphaproteobacteria</taxon>
        <taxon>Rhodospirillales</taxon>
        <taxon>Kiloniellaceae</taxon>
        <taxon>Aestuariispira</taxon>
    </lineage>
</organism>
<dbReference type="InterPro" id="IPR036890">
    <property type="entry name" value="HATPase_C_sf"/>
</dbReference>
<feature type="transmembrane region" description="Helical" evidence="7">
    <location>
        <begin position="201"/>
        <end position="220"/>
    </location>
</feature>
<dbReference type="SMART" id="SM00387">
    <property type="entry name" value="HATPase_c"/>
    <property type="match status" value="1"/>
</dbReference>
<dbReference type="CDD" id="cd00075">
    <property type="entry name" value="HATPase"/>
    <property type="match status" value="1"/>
</dbReference>
<dbReference type="PANTHER" id="PTHR43711">
    <property type="entry name" value="TWO-COMPONENT HISTIDINE KINASE"/>
    <property type="match status" value="1"/>
</dbReference>
<dbReference type="Proteomes" id="UP000256845">
    <property type="component" value="Unassembled WGS sequence"/>
</dbReference>
<keyword evidence="3" id="KW-0597">Phosphoprotein</keyword>
<dbReference type="EC" id="2.7.13.3" evidence="2"/>
<evidence type="ECO:0000313" key="9">
    <source>
        <dbReference type="EMBL" id="RED45128.1"/>
    </source>
</evidence>
<dbReference type="InterPro" id="IPR004358">
    <property type="entry name" value="Sig_transdc_His_kin-like_C"/>
</dbReference>
<dbReference type="InterPro" id="IPR005467">
    <property type="entry name" value="His_kinase_dom"/>
</dbReference>
<proteinExistence type="predicted"/>
<keyword evidence="6" id="KW-0902">Two-component regulatory system</keyword>
<evidence type="ECO:0000256" key="7">
    <source>
        <dbReference type="SAM" id="Phobius"/>
    </source>
</evidence>
<dbReference type="EMBL" id="QRDW01000012">
    <property type="protein sequence ID" value="RED45128.1"/>
    <property type="molecule type" value="Genomic_DNA"/>
</dbReference>
<accession>A0A3D9H6K1</accession>
<evidence type="ECO:0000313" key="10">
    <source>
        <dbReference type="Proteomes" id="UP000256845"/>
    </source>
</evidence>
<keyword evidence="7" id="KW-1133">Transmembrane helix</keyword>
<dbReference type="PRINTS" id="PR00344">
    <property type="entry name" value="BCTRLSENSOR"/>
</dbReference>
<dbReference type="Gene3D" id="1.10.287.130">
    <property type="match status" value="1"/>
</dbReference>
<dbReference type="InterPro" id="IPR003594">
    <property type="entry name" value="HATPase_dom"/>
</dbReference>
<dbReference type="PROSITE" id="PS50109">
    <property type="entry name" value="HIS_KIN"/>
    <property type="match status" value="1"/>
</dbReference>
<evidence type="ECO:0000256" key="1">
    <source>
        <dbReference type="ARBA" id="ARBA00000085"/>
    </source>
</evidence>
<keyword evidence="7" id="KW-0472">Membrane</keyword>
<keyword evidence="5 9" id="KW-0418">Kinase</keyword>
<sequence length="493" mass="54785">MAFRLQRYFALAGGAALLVIATTIVFLYERSQRQQIVTSIERQNILLATMAANHLGTQIPAGDPRLDAFAGVASHMPGSPFHSLVRDQLMRNLKGLPVLKVMIFRGNDTIFSTDPNQIGAKKADAEIVESMRRQVPVSHLSHRDQFDTGGEQLVDRDIVETYVPTGLAGATPGQLETPVYFELYTDVTPLMVEFRTDRTRLMIMLLLAFGILYATLLLIVRRAEFTMREQQKSLEKRADELLALTTELTEARDALQESNNQKDRFFSVIAHDLKSPFNALLGFSQLLSEQGGMLAREKVTEYGRMVHQAAEAAYKLLEDLLDWSRLNMDRIEFNPEAFNLCDLMQQNEIRFGPMAAFKEIDLILIPPSVRPVRVLADIQMVDAILRNLISNAVKFTHPGGQIILSCKKMGEMVEISIADTGIGIPPDRAAHLFDLGKGTTQGTQGESGTGLGLQICRELADRQGGQLTFDSTPGEGTTFRFTLPMADQLKKTA</sequence>
<protein>
    <recommendedName>
        <fullName evidence="2">histidine kinase</fullName>
        <ecNumber evidence="2">2.7.13.3</ecNumber>
    </recommendedName>
</protein>
<dbReference type="CDD" id="cd00082">
    <property type="entry name" value="HisKA"/>
    <property type="match status" value="1"/>
</dbReference>
<comment type="caution">
    <text evidence="9">The sequence shown here is derived from an EMBL/GenBank/DDBJ whole genome shotgun (WGS) entry which is preliminary data.</text>
</comment>
<evidence type="ECO:0000256" key="4">
    <source>
        <dbReference type="ARBA" id="ARBA00022679"/>
    </source>
</evidence>
<dbReference type="InterPro" id="IPR050736">
    <property type="entry name" value="Sensor_HK_Regulatory"/>
</dbReference>
<feature type="domain" description="Histidine kinase" evidence="8">
    <location>
        <begin position="268"/>
        <end position="487"/>
    </location>
</feature>
<evidence type="ECO:0000256" key="2">
    <source>
        <dbReference type="ARBA" id="ARBA00012438"/>
    </source>
</evidence>
<dbReference type="SMART" id="SM00388">
    <property type="entry name" value="HisKA"/>
    <property type="match status" value="1"/>
</dbReference>
<evidence type="ECO:0000256" key="5">
    <source>
        <dbReference type="ARBA" id="ARBA00022777"/>
    </source>
</evidence>
<dbReference type="InterPro" id="IPR036097">
    <property type="entry name" value="HisK_dim/P_sf"/>
</dbReference>
<evidence type="ECO:0000256" key="6">
    <source>
        <dbReference type="ARBA" id="ARBA00023012"/>
    </source>
</evidence>
<evidence type="ECO:0000256" key="3">
    <source>
        <dbReference type="ARBA" id="ARBA00022553"/>
    </source>
</evidence>
<keyword evidence="10" id="KW-1185">Reference proteome</keyword>
<comment type="catalytic activity">
    <reaction evidence="1">
        <text>ATP + protein L-histidine = ADP + protein N-phospho-L-histidine.</text>
        <dbReference type="EC" id="2.7.13.3"/>
    </reaction>
</comment>
<dbReference type="SUPFAM" id="SSF55874">
    <property type="entry name" value="ATPase domain of HSP90 chaperone/DNA topoisomerase II/histidine kinase"/>
    <property type="match status" value="1"/>
</dbReference>
<dbReference type="PANTHER" id="PTHR43711:SF31">
    <property type="entry name" value="HISTIDINE KINASE"/>
    <property type="match status" value="1"/>
</dbReference>